<feature type="domain" description="PAS" evidence="2">
    <location>
        <begin position="412"/>
        <end position="453"/>
    </location>
</feature>
<keyword evidence="1" id="KW-0472">Membrane</keyword>
<evidence type="ECO:0000259" key="4">
    <source>
        <dbReference type="PROSITE" id="PS50887"/>
    </source>
</evidence>
<evidence type="ECO:0000256" key="1">
    <source>
        <dbReference type="SAM" id="Phobius"/>
    </source>
</evidence>
<dbReference type="PROSITE" id="PS50883">
    <property type="entry name" value="EAL"/>
    <property type="match status" value="1"/>
</dbReference>
<dbReference type="Gene3D" id="3.30.450.20">
    <property type="entry name" value="PAS domain"/>
    <property type="match status" value="1"/>
</dbReference>
<dbReference type="RefSeq" id="WP_087631210.1">
    <property type="nucleotide sequence ID" value="NZ_FCNZ02000011.1"/>
</dbReference>
<dbReference type="PROSITE" id="PS50112">
    <property type="entry name" value="PAS"/>
    <property type="match status" value="1"/>
</dbReference>
<dbReference type="EMBL" id="FCNZ02000011">
    <property type="protein sequence ID" value="SAL57485.1"/>
    <property type="molecule type" value="Genomic_DNA"/>
</dbReference>
<keyword evidence="1" id="KW-1133">Transmembrane helix</keyword>
<evidence type="ECO:0000313" key="6">
    <source>
        <dbReference type="EMBL" id="SAL58875.1"/>
    </source>
</evidence>
<feature type="transmembrane region" description="Helical" evidence="1">
    <location>
        <begin position="266"/>
        <end position="283"/>
    </location>
</feature>
<evidence type="ECO:0000313" key="5">
    <source>
        <dbReference type="EMBL" id="SAL57485.1"/>
    </source>
</evidence>
<sequence length="989" mass="108971">MASVTLFSLSKYRHAGSWLDRALYVFSVYIVPFLIAAGTIATLLLLPHQFQSAGAVTLPLHVFDERDAAVTPAAALGRLRDAPTTARYSTQLSETPVWFTFTVPASASIHPTLIEFPSRHAQSLACWIASTMQPLGTADRESVTGEMRAVKAGFSVYLGHLAQPVPIVCSGTFSGPAQLSVQAWDAPGLRNSSLDFQESAGLIGGGLLTLAVFVFVTAIINREWTYVIFAVWLVGNLRLCANAMGWDTQWLDRVIPPDWIPVLRQVTFAAYYLLTGALFSQLFRRELRAIGYRWLLRAGQYVGLVLLASSVVLPYSRFIPALWVLGGFGMSVLIFLLARLVWLARSRTVMWYVASLAIVLFATFSEVLGAAFGLKLLFGGVNTVTAALSSSMMAAFAIAEQMRAEREHRRQAQTELRNTYEVTPIGLFTLDSDGHFVRANPALRAMLDLHKAEYKARHWNDYFEAGAWGALQALASKGSDGELEMGGAAARGTGERRYLLKAIESNGWVEGSLQDVTERSKAIERLRFLAEHDPLTGSLNRRGVEKAIAVDSDEALPWALAYVDLDRFKLVNDLFGHRAGDEVLKQVASRMRAHFEREYPLGRIGGDEFVCVMSDTAIDDAIAQCHELISVLSDAPYQVGNRAFQVKASIGLVECSRGVRVQDAVSNADRACREAKKVAHTRLVTYRKGAAAFEERAEELRLVETLGRNRLPAGLFLVMQPIMSLSAPTESLNFEVLLRMRAPDGTTLPAGKVIVAAEESGNIAAIDRWVMTTLLTWIEKHHHMLPNTQFICVNLSGGSLNDEQFMEDIFALFAQHRSIVHYLCLEITESVALHDLENTQRFISRVHDMGGKIALDDFGAGYTSFKYLKALSADALKIDGEFVRTMCAHPADIAIVEAIVALARNLGMRSVAEWVEDADTLRALQEIGVDYVQGYLIAKPQESAAILAASSAASFVRDAEVVNFIECLSEPEQAMSYGYEWRARVASRH</sequence>
<feature type="transmembrane region" description="Helical" evidence="1">
    <location>
        <begin position="200"/>
        <end position="220"/>
    </location>
</feature>
<dbReference type="Pfam" id="PF00563">
    <property type="entry name" value="EAL"/>
    <property type="match status" value="1"/>
</dbReference>
<feature type="domain" description="EAL" evidence="3">
    <location>
        <begin position="695"/>
        <end position="954"/>
    </location>
</feature>
<accession>A0A158IQS3</accession>
<feature type="transmembrane region" description="Helical" evidence="1">
    <location>
        <begin position="349"/>
        <end position="371"/>
    </location>
</feature>
<dbReference type="InterPro" id="IPR029787">
    <property type="entry name" value="Nucleotide_cyclase"/>
</dbReference>
<dbReference type="SUPFAM" id="SSF55073">
    <property type="entry name" value="Nucleotide cyclase"/>
    <property type="match status" value="1"/>
</dbReference>
<proteinExistence type="predicted"/>
<dbReference type="GO" id="GO:0071111">
    <property type="term" value="F:cyclic-guanylate-specific phosphodiesterase activity"/>
    <property type="evidence" value="ECO:0007669"/>
    <property type="project" value="InterPro"/>
</dbReference>
<dbReference type="Pfam" id="PF00990">
    <property type="entry name" value="GGDEF"/>
    <property type="match status" value="1"/>
</dbReference>
<name>A0A158IQS3_9BURK</name>
<reference evidence="6 7" key="1">
    <citation type="submission" date="2016-01" db="EMBL/GenBank/DDBJ databases">
        <authorList>
            <person name="Oliw E.H."/>
        </authorList>
    </citation>
    <scope>NUCLEOTIDE SEQUENCE [LARGE SCALE GENOMIC DNA]</scope>
    <source>
        <strain evidence="6">LMG 22936</strain>
    </source>
</reference>
<feature type="transmembrane region" description="Helical" evidence="1">
    <location>
        <begin position="21"/>
        <end position="46"/>
    </location>
</feature>
<evidence type="ECO:0000313" key="7">
    <source>
        <dbReference type="Proteomes" id="UP000054717"/>
    </source>
</evidence>
<dbReference type="PANTHER" id="PTHR33121">
    <property type="entry name" value="CYCLIC DI-GMP PHOSPHODIESTERASE PDEF"/>
    <property type="match status" value="1"/>
</dbReference>
<dbReference type="InterPro" id="IPR035919">
    <property type="entry name" value="EAL_sf"/>
</dbReference>
<dbReference type="InterPro" id="IPR043128">
    <property type="entry name" value="Rev_trsase/Diguanyl_cyclase"/>
</dbReference>
<protein>
    <submittedName>
        <fullName evidence="6">Sensory box protein</fullName>
    </submittedName>
</protein>
<dbReference type="Proteomes" id="UP000054717">
    <property type="component" value="Unassembled WGS sequence"/>
</dbReference>
<keyword evidence="1" id="KW-0812">Transmembrane</keyword>
<dbReference type="InterPro" id="IPR000014">
    <property type="entry name" value="PAS"/>
</dbReference>
<dbReference type="STRING" id="326475.AWB66_03163"/>
<evidence type="ECO:0000259" key="2">
    <source>
        <dbReference type="PROSITE" id="PS50112"/>
    </source>
</evidence>
<dbReference type="SMART" id="SM00267">
    <property type="entry name" value="GGDEF"/>
    <property type="match status" value="1"/>
</dbReference>
<dbReference type="PROSITE" id="PS50887">
    <property type="entry name" value="GGDEF"/>
    <property type="match status" value="1"/>
</dbReference>
<feature type="domain" description="GGDEF" evidence="4">
    <location>
        <begin position="556"/>
        <end position="688"/>
    </location>
</feature>
<dbReference type="NCBIfam" id="TIGR00254">
    <property type="entry name" value="GGDEF"/>
    <property type="match status" value="1"/>
</dbReference>
<dbReference type="InterPro" id="IPR000160">
    <property type="entry name" value="GGDEF_dom"/>
</dbReference>
<dbReference type="InterPro" id="IPR050706">
    <property type="entry name" value="Cyclic-di-GMP_PDE-like"/>
</dbReference>
<dbReference type="InterPro" id="IPR001633">
    <property type="entry name" value="EAL_dom"/>
</dbReference>
<evidence type="ECO:0000259" key="3">
    <source>
        <dbReference type="PROSITE" id="PS50883"/>
    </source>
</evidence>
<feature type="transmembrane region" description="Helical" evidence="1">
    <location>
        <begin position="227"/>
        <end position="246"/>
    </location>
</feature>
<dbReference type="SMART" id="SM00091">
    <property type="entry name" value="PAS"/>
    <property type="match status" value="1"/>
</dbReference>
<dbReference type="CDD" id="cd01949">
    <property type="entry name" value="GGDEF"/>
    <property type="match status" value="1"/>
</dbReference>
<gene>
    <name evidence="5" type="ORF">AWB66_03163</name>
    <name evidence="6" type="ORF">AWB66_03303</name>
</gene>
<organism evidence="6 7">
    <name type="scientific">Caballeronia telluris</name>
    <dbReference type="NCBI Taxonomy" id="326475"/>
    <lineage>
        <taxon>Bacteria</taxon>
        <taxon>Pseudomonadati</taxon>
        <taxon>Pseudomonadota</taxon>
        <taxon>Betaproteobacteria</taxon>
        <taxon>Burkholderiales</taxon>
        <taxon>Burkholderiaceae</taxon>
        <taxon>Caballeronia</taxon>
    </lineage>
</organism>
<keyword evidence="7" id="KW-1185">Reference proteome</keyword>
<dbReference type="SUPFAM" id="SSF55785">
    <property type="entry name" value="PYP-like sensor domain (PAS domain)"/>
    <property type="match status" value="1"/>
</dbReference>
<feature type="transmembrane region" description="Helical" evidence="1">
    <location>
        <begin position="295"/>
        <end position="315"/>
    </location>
</feature>
<feature type="transmembrane region" description="Helical" evidence="1">
    <location>
        <begin position="321"/>
        <end position="342"/>
    </location>
</feature>
<dbReference type="SUPFAM" id="SSF141868">
    <property type="entry name" value="EAL domain-like"/>
    <property type="match status" value="1"/>
</dbReference>
<dbReference type="CDD" id="cd01948">
    <property type="entry name" value="EAL"/>
    <property type="match status" value="1"/>
</dbReference>
<dbReference type="PANTHER" id="PTHR33121:SF70">
    <property type="entry name" value="SIGNALING PROTEIN YKOW"/>
    <property type="match status" value="1"/>
</dbReference>
<dbReference type="SMART" id="SM00052">
    <property type="entry name" value="EAL"/>
    <property type="match status" value="1"/>
</dbReference>
<dbReference type="AlphaFoldDB" id="A0A158IQS3"/>
<dbReference type="Gene3D" id="3.30.70.270">
    <property type="match status" value="1"/>
</dbReference>
<dbReference type="InterPro" id="IPR035965">
    <property type="entry name" value="PAS-like_dom_sf"/>
</dbReference>
<dbReference type="EMBL" id="FCNZ02000011">
    <property type="protein sequence ID" value="SAL58875.1"/>
    <property type="molecule type" value="Genomic_DNA"/>
</dbReference>
<dbReference type="Gene3D" id="3.20.20.450">
    <property type="entry name" value="EAL domain"/>
    <property type="match status" value="1"/>
</dbReference>